<evidence type="ECO:0000256" key="6">
    <source>
        <dbReference type="ARBA" id="ARBA00022679"/>
    </source>
</evidence>
<dbReference type="InterPro" id="IPR016035">
    <property type="entry name" value="Acyl_Trfase/lysoPLipase"/>
</dbReference>
<dbReference type="EC" id="2.3.1.39" evidence="3"/>
<evidence type="ECO:0000256" key="5">
    <source>
        <dbReference type="ARBA" id="ARBA00022516"/>
    </source>
</evidence>
<keyword evidence="6 14" id="KW-0808">Transferase</keyword>
<evidence type="ECO:0000259" key="13">
    <source>
        <dbReference type="SMART" id="SM00827"/>
    </source>
</evidence>
<keyword evidence="5" id="KW-0444">Lipid biosynthesis</keyword>
<dbReference type="GO" id="GO:0005829">
    <property type="term" value="C:cytosol"/>
    <property type="evidence" value="ECO:0007669"/>
    <property type="project" value="TreeGrafter"/>
</dbReference>
<dbReference type="InterPro" id="IPR050858">
    <property type="entry name" value="Mal-CoA-ACP_Trans/PKS_FabD"/>
</dbReference>
<name>A0A7U3VN36_9ACTN</name>
<gene>
    <name evidence="14" type="primary">fabD</name>
    <name evidence="14" type="ORF">RVR_2846</name>
</gene>
<evidence type="ECO:0000256" key="2">
    <source>
        <dbReference type="ARBA" id="ARBA00008217"/>
    </source>
</evidence>
<reference evidence="14 15" key="4">
    <citation type="journal article" date="2020" name="Sci. Rep.">
        <title>beta-carboline chemical signals induce reveromycin production through a LuxR family regulator in Streptomyces sp. SN-593.</title>
        <authorList>
            <person name="Panthee S."/>
            <person name="Kito N."/>
            <person name="Hayashi T."/>
            <person name="Shimizu T."/>
            <person name="Ishikawa J."/>
            <person name="Hamamoto H."/>
            <person name="Osada H."/>
            <person name="Takahashi S."/>
        </authorList>
    </citation>
    <scope>NUCLEOTIDE SEQUENCE [LARGE SCALE GENOMIC DNA]</scope>
    <source>
        <strain evidence="14 15">SN-593</strain>
    </source>
</reference>
<keyword evidence="15" id="KW-1185">Reference proteome</keyword>
<dbReference type="InterPro" id="IPR014043">
    <property type="entry name" value="Acyl_transferase_dom"/>
</dbReference>
<comment type="similarity">
    <text evidence="2">Belongs to the FabD family.</text>
</comment>
<comment type="catalytic activity">
    <reaction evidence="11">
        <text>holo-[ACP] + malonyl-CoA = malonyl-[ACP] + CoA</text>
        <dbReference type="Rhea" id="RHEA:41792"/>
        <dbReference type="Rhea" id="RHEA-COMP:9623"/>
        <dbReference type="Rhea" id="RHEA-COMP:9685"/>
        <dbReference type="ChEBI" id="CHEBI:57287"/>
        <dbReference type="ChEBI" id="CHEBI:57384"/>
        <dbReference type="ChEBI" id="CHEBI:64479"/>
        <dbReference type="ChEBI" id="CHEBI:78449"/>
        <dbReference type="EC" id="2.3.1.39"/>
    </reaction>
</comment>
<dbReference type="Gene3D" id="3.30.70.250">
    <property type="entry name" value="Malonyl-CoA ACP transacylase, ACP-binding"/>
    <property type="match status" value="1"/>
</dbReference>
<comment type="pathway">
    <text evidence="1">Lipid metabolism; fatty acid biosynthesis.</text>
</comment>
<keyword evidence="10" id="KW-0012">Acyltransferase</keyword>
<evidence type="ECO:0000256" key="4">
    <source>
        <dbReference type="ARBA" id="ARBA00018953"/>
    </source>
</evidence>
<dbReference type="Gene3D" id="3.40.366.10">
    <property type="entry name" value="Malonyl-Coenzyme A Acyl Carrier Protein, domain 2"/>
    <property type="match status" value="1"/>
</dbReference>
<dbReference type="RefSeq" id="WP_202233527.1">
    <property type="nucleotide sequence ID" value="NZ_AP018365.1"/>
</dbReference>
<evidence type="ECO:0000256" key="1">
    <source>
        <dbReference type="ARBA" id="ARBA00005194"/>
    </source>
</evidence>
<feature type="region of interest" description="Disordered" evidence="12">
    <location>
        <begin position="302"/>
        <end position="331"/>
    </location>
</feature>
<dbReference type="SUPFAM" id="SSF52151">
    <property type="entry name" value="FabD/lysophospholipase-like"/>
    <property type="match status" value="1"/>
</dbReference>
<keyword evidence="9" id="KW-0275">Fatty acid biosynthesis</keyword>
<protein>
    <recommendedName>
        <fullName evidence="4">Malonyl CoA-acyl carrier protein transacylase</fullName>
        <ecNumber evidence="3">2.3.1.39</ecNumber>
    </recommendedName>
</protein>
<dbReference type="Proteomes" id="UP000595703">
    <property type="component" value="Chromosome"/>
</dbReference>
<feature type="domain" description="Malonyl-CoA:ACP transacylase (MAT)" evidence="13">
    <location>
        <begin position="5"/>
        <end position="317"/>
    </location>
</feature>
<sequence length="331" mass="33653">MLVLVAPGQGAQTPGFLSPWLELPGAADRLAGWSDAVGLDLVRYGTKADADEIRDTKVAQPLLVAAGLLSAGELGLFGADSAGRPDAVAGHSVGEITAAVLAGVLSEQDALSFVAARGRAMAEAAAVTETGMSAVLGGDQEAVVGHLAALGLTPANINGAGQIVAAGTLEQLAALAEQRPEGARVRSLAVAGAFHTDHMAPAVAALEALAPGLTVSDPSLPYVSNADGQKVDRGADVVRRLVAQVSHPVRWDLCMETFKQLGVTGIIEVSPGGTLVGIAKRALPGVRTLALKTPDQLDAARELAAEAAGVPPQDRPEDSTPQDATKEHPQR</sequence>
<evidence type="ECO:0000256" key="12">
    <source>
        <dbReference type="SAM" id="MobiDB-lite"/>
    </source>
</evidence>
<reference evidence="14 15" key="2">
    <citation type="journal article" date="2011" name="J. Antibiot.">
        <title>Furaquinocins I and J: novel polyketide isoprenoid hybrid compounds from Streptomyces reveromyceticus SN-593.</title>
        <authorList>
            <person name="Panthee S."/>
            <person name="Takahashi S."/>
            <person name="Takagi H."/>
            <person name="Nogawa T."/>
            <person name="Oowada E."/>
            <person name="Uramoto M."/>
            <person name="Osada H."/>
        </authorList>
    </citation>
    <scope>NUCLEOTIDE SEQUENCE [LARGE SCALE GENOMIC DNA]</scope>
    <source>
        <strain evidence="14 15">SN-593</strain>
    </source>
</reference>
<dbReference type="Pfam" id="PF00698">
    <property type="entry name" value="Acyl_transf_1"/>
    <property type="match status" value="1"/>
</dbReference>
<dbReference type="PANTHER" id="PTHR42681">
    <property type="entry name" value="MALONYL-COA-ACYL CARRIER PROTEIN TRANSACYLASE, MITOCHONDRIAL"/>
    <property type="match status" value="1"/>
</dbReference>
<evidence type="ECO:0000256" key="9">
    <source>
        <dbReference type="ARBA" id="ARBA00023160"/>
    </source>
</evidence>
<dbReference type="SMART" id="SM00827">
    <property type="entry name" value="PKS_AT"/>
    <property type="match status" value="1"/>
</dbReference>
<evidence type="ECO:0000256" key="10">
    <source>
        <dbReference type="ARBA" id="ARBA00023315"/>
    </source>
</evidence>
<dbReference type="KEGG" id="arev:RVR_2846"/>
<dbReference type="SUPFAM" id="SSF55048">
    <property type="entry name" value="Probable ACP-binding domain of malonyl-CoA ACP transacylase"/>
    <property type="match status" value="1"/>
</dbReference>
<reference evidence="14 15" key="1">
    <citation type="journal article" date="2010" name="J. Bacteriol.">
        <title>Biochemical characterization of a novel indole prenyltransferase from Streptomyces sp. SN-593.</title>
        <authorList>
            <person name="Takahashi S."/>
            <person name="Takagi H."/>
            <person name="Toyoda A."/>
            <person name="Uramoto M."/>
            <person name="Nogawa T."/>
            <person name="Ueki M."/>
            <person name="Sakaki Y."/>
            <person name="Osada H."/>
        </authorList>
    </citation>
    <scope>NUCLEOTIDE SEQUENCE [LARGE SCALE GENOMIC DNA]</scope>
    <source>
        <strain evidence="14 15">SN-593</strain>
    </source>
</reference>
<evidence type="ECO:0000313" key="14">
    <source>
        <dbReference type="EMBL" id="BBA97209.1"/>
    </source>
</evidence>
<keyword evidence="8" id="KW-0443">Lipid metabolism</keyword>
<organism evidence="14 15">
    <name type="scientific">Actinacidiphila reveromycinica</name>
    <dbReference type="NCBI Taxonomy" id="659352"/>
    <lineage>
        <taxon>Bacteria</taxon>
        <taxon>Bacillati</taxon>
        <taxon>Actinomycetota</taxon>
        <taxon>Actinomycetes</taxon>
        <taxon>Kitasatosporales</taxon>
        <taxon>Streptomycetaceae</taxon>
        <taxon>Actinacidiphila</taxon>
    </lineage>
</organism>
<dbReference type="InterPro" id="IPR001227">
    <property type="entry name" value="Ac_transferase_dom_sf"/>
</dbReference>
<dbReference type="GO" id="GO:0006633">
    <property type="term" value="P:fatty acid biosynthetic process"/>
    <property type="evidence" value="ECO:0007669"/>
    <property type="project" value="UniProtKB-KW"/>
</dbReference>
<dbReference type="PANTHER" id="PTHR42681:SF1">
    <property type="entry name" value="MALONYL-COA-ACYL CARRIER PROTEIN TRANSACYLASE, MITOCHONDRIAL"/>
    <property type="match status" value="1"/>
</dbReference>
<dbReference type="GO" id="GO:0004314">
    <property type="term" value="F:[acyl-carrier-protein] S-malonyltransferase activity"/>
    <property type="evidence" value="ECO:0007669"/>
    <property type="project" value="UniProtKB-EC"/>
</dbReference>
<proteinExistence type="inferred from homology"/>
<reference evidence="14 15" key="3">
    <citation type="journal article" date="2011" name="Nat. Chem. Biol.">
        <title>Reveromycin A biosynthesis uses RevG and RevJ for stereospecific spiroacetal formation.</title>
        <authorList>
            <person name="Takahashi S."/>
            <person name="Toyoda A."/>
            <person name="Sekiyama Y."/>
            <person name="Takagi H."/>
            <person name="Nogawa T."/>
            <person name="Uramoto M."/>
            <person name="Suzuki R."/>
            <person name="Koshino H."/>
            <person name="Kumano T."/>
            <person name="Panthee S."/>
            <person name="Dairi T."/>
            <person name="Ishikawa J."/>
            <person name="Ikeda H."/>
            <person name="Sakaki Y."/>
            <person name="Osada H."/>
        </authorList>
    </citation>
    <scope>NUCLEOTIDE SEQUENCE [LARGE SCALE GENOMIC DNA]</scope>
    <source>
        <strain evidence="14 15">SN-593</strain>
    </source>
</reference>
<evidence type="ECO:0000256" key="7">
    <source>
        <dbReference type="ARBA" id="ARBA00022832"/>
    </source>
</evidence>
<evidence type="ECO:0000256" key="3">
    <source>
        <dbReference type="ARBA" id="ARBA00013258"/>
    </source>
</evidence>
<dbReference type="InterPro" id="IPR016036">
    <property type="entry name" value="Malonyl_transacylase_ACP-bd"/>
</dbReference>
<evidence type="ECO:0000256" key="8">
    <source>
        <dbReference type="ARBA" id="ARBA00023098"/>
    </source>
</evidence>
<dbReference type="EMBL" id="AP018365">
    <property type="protein sequence ID" value="BBA97209.1"/>
    <property type="molecule type" value="Genomic_DNA"/>
</dbReference>
<accession>A0A7U3VN36</accession>
<evidence type="ECO:0000313" key="15">
    <source>
        <dbReference type="Proteomes" id="UP000595703"/>
    </source>
</evidence>
<dbReference type="AlphaFoldDB" id="A0A7U3VN36"/>
<feature type="compositionally biased region" description="Basic and acidic residues" evidence="12">
    <location>
        <begin position="314"/>
        <end position="331"/>
    </location>
</feature>
<evidence type="ECO:0000256" key="11">
    <source>
        <dbReference type="ARBA" id="ARBA00048462"/>
    </source>
</evidence>
<keyword evidence="7" id="KW-0276">Fatty acid metabolism</keyword>
<dbReference type="FunFam" id="3.30.70.250:FF:000002">
    <property type="entry name" value="Malonyl CoA-ACP transacylase"/>
    <property type="match status" value="1"/>
</dbReference>